<evidence type="ECO:0000313" key="8">
    <source>
        <dbReference type="EMBL" id="CAK1592113.1"/>
    </source>
</evidence>
<dbReference type="InterPro" id="IPR000690">
    <property type="entry name" value="Matrin/U1-C_Znf_C2H2"/>
</dbReference>
<keyword evidence="3" id="KW-0863">Zinc-finger</keyword>
<evidence type="ECO:0000256" key="5">
    <source>
        <dbReference type="ARBA" id="ARBA00023242"/>
    </source>
</evidence>
<reference evidence="8 9" key="1">
    <citation type="submission" date="2023-11" db="EMBL/GenBank/DDBJ databases">
        <authorList>
            <person name="Hedman E."/>
            <person name="Englund M."/>
            <person name="Stromberg M."/>
            <person name="Nyberg Akerstrom W."/>
            <person name="Nylinder S."/>
            <person name="Jareborg N."/>
            <person name="Kallberg Y."/>
            <person name="Kronander E."/>
        </authorList>
    </citation>
    <scope>NUCLEOTIDE SEQUENCE [LARGE SCALE GENOMIC DNA]</scope>
</reference>
<feature type="domain" description="Matrin-type" evidence="7">
    <location>
        <begin position="1024"/>
        <end position="1055"/>
    </location>
</feature>
<proteinExistence type="predicted"/>
<gene>
    <name evidence="8" type="ORF">PARMNEM_LOCUS12158</name>
</gene>
<comment type="caution">
    <text evidence="8">The sequence shown here is derived from an EMBL/GenBank/DDBJ whole genome shotgun (WGS) entry which is preliminary data.</text>
</comment>
<keyword evidence="5" id="KW-0539">Nucleus</keyword>
<organism evidence="8 9">
    <name type="scientific">Parnassius mnemosyne</name>
    <name type="common">clouded apollo</name>
    <dbReference type="NCBI Taxonomy" id="213953"/>
    <lineage>
        <taxon>Eukaryota</taxon>
        <taxon>Metazoa</taxon>
        <taxon>Ecdysozoa</taxon>
        <taxon>Arthropoda</taxon>
        <taxon>Hexapoda</taxon>
        <taxon>Insecta</taxon>
        <taxon>Pterygota</taxon>
        <taxon>Neoptera</taxon>
        <taxon>Endopterygota</taxon>
        <taxon>Lepidoptera</taxon>
        <taxon>Glossata</taxon>
        <taxon>Ditrysia</taxon>
        <taxon>Papilionoidea</taxon>
        <taxon>Papilionidae</taxon>
        <taxon>Parnassiinae</taxon>
        <taxon>Parnassini</taxon>
        <taxon>Parnassius</taxon>
        <taxon>Driopa</taxon>
    </lineage>
</organism>
<dbReference type="InterPro" id="IPR003604">
    <property type="entry name" value="Matrin/U1-like-C_Znf_C2H2"/>
</dbReference>
<evidence type="ECO:0000259" key="7">
    <source>
        <dbReference type="PROSITE" id="PS50171"/>
    </source>
</evidence>
<feature type="region of interest" description="Disordered" evidence="6">
    <location>
        <begin position="670"/>
        <end position="713"/>
    </location>
</feature>
<evidence type="ECO:0000256" key="2">
    <source>
        <dbReference type="ARBA" id="ARBA00022723"/>
    </source>
</evidence>
<dbReference type="Gene3D" id="3.30.160.60">
    <property type="entry name" value="Classic Zinc Finger"/>
    <property type="match status" value="1"/>
</dbReference>
<dbReference type="GO" id="GO:0008270">
    <property type="term" value="F:zinc ion binding"/>
    <property type="evidence" value="ECO:0007669"/>
    <property type="project" value="UniProtKB-KW"/>
</dbReference>
<evidence type="ECO:0000256" key="4">
    <source>
        <dbReference type="ARBA" id="ARBA00022833"/>
    </source>
</evidence>
<sequence>MNMELLETNGKYVIPLDTVDLSLLSTLNVAPKHHNDLLPLWSKNNLTLRNEDCYLEFEIKDKQDISDTDTYYDEIEFEIDDKQDISESKATYVIPTENSSNPDVSGEITRNLCYICNIEVPLPYMKEHINSTKHKTFLKITEVALERVKKQVAHNFSDKNPVSSMYFCQTCVTTTPVKDKSFHMKSTAHKNAVILDRILNDFLKIYTHDELETDNTESEIETPNHEELDKVINKMLNANCTKICNDEDVNKPDIEKPVCNKDITKEIVWKLIPITFQKINEDDIVSCGTNLTEYINNLNAKTLSSHKVKDVNGEYLIIETKDGSQLKVTHNNFHGVSAMGKRHAQCKLCTEIVKNLVEHMYSQKHFENIVLPINDKECIRELDNTKSHCILCNELVESADSHALCNKRHKALLKNSILLSEQGGESQIIIETRSDVNKPNIITPLESNEEQVPKDCAAKTTYNNINNAPSELEKNEFVIQLDASKTDRSKAKNFFCSVCQISLRKKDIRSHIFKHKAAEKRSTYMLEYSIEANNFKCVVCNCFVDTHIVHLMSTGHIDRYNALLAANKMITTQGNVFCEACTIYMCIGNELVHIDSTKHKKLLLDLKSVIVDKPTKEKLSTEARGYDSKQHFCVICQVNVPNNSHNISTHRNEKLHKHNLANVFDSNGVSVQENNKNDQNNKSTLGNLPSLSKNDEEKASGNPPAEIFSKDTPSGSVAKKILVAKRNGKLHIEKDSNSNSVTRTANTHDNKTLKSVTSETVKNVLEITLNPSELKCRICLVIIPNKTEKIQKHLNGYDHNYSARILLVQNRLELTGNLYFCDGCREPVNVGDQFDHIKKRSHAVNMDRTFTNDIVNAFVENQDHTDTESNKDNTLIKRQVHTLKVLRSSSLKIPMKYFEMKLTDNLGVVTCQVCNVKVPHVVSALKIHVEGRNHVEKLQEMLSKNKILTKNDRFNCSVCQKYMRKEVLFNHVKNQNHVSALAKTPPNSICKVCNIAIIKGKIAEHVLTTQHINNVKKKNEITNYLCEICDVQLTNNATNINEHNDGLQHKNNLKQIEVNNIEIKECEMKKKCYCNTCEVYFACKSVQEHILTSKHLILSGSGL</sequence>
<keyword evidence="4" id="KW-0862">Zinc</keyword>
<accession>A0AAV1LB23</accession>
<keyword evidence="2" id="KW-0479">Metal-binding</keyword>
<dbReference type="InterPro" id="IPR013087">
    <property type="entry name" value="Znf_C2H2_type"/>
</dbReference>
<keyword evidence="9" id="KW-1185">Reference proteome</keyword>
<evidence type="ECO:0000256" key="3">
    <source>
        <dbReference type="ARBA" id="ARBA00022771"/>
    </source>
</evidence>
<name>A0AAV1LB23_9NEOP</name>
<dbReference type="GO" id="GO:0005634">
    <property type="term" value="C:nucleus"/>
    <property type="evidence" value="ECO:0007669"/>
    <property type="project" value="UniProtKB-SubCell"/>
</dbReference>
<dbReference type="PROSITE" id="PS50171">
    <property type="entry name" value="ZF_MATRIN"/>
    <property type="match status" value="1"/>
</dbReference>
<dbReference type="AlphaFoldDB" id="A0AAV1LB23"/>
<dbReference type="EMBL" id="CAVLGL010000087">
    <property type="protein sequence ID" value="CAK1592113.1"/>
    <property type="molecule type" value="Genomic_DNA"/>
</dbReference>
<evidence type="ECO:0000313" key="9">
    <source>
        <dbReference type="Proteomes" id="UP001314205"/>
    </source>
</evidence>
<feature type="compositionally biased region" description="Polar residues" evidence="6">
    <location>
        <begin position="670"/>
        <end position="692"/>
    </location>
</feature>
<dbReference type="Proteomes" id="UP001314205">
    <property type="component" value="Unassembled WGS sequence"/>
</dbReference>
<dbReference type="SMART" id="SM00451">
    <property type="entry name" value="ZnF_U1"/>
    <property type="match status" value="10"/>
</dbReference>
<dbReference type="GO" id="GO:0003676">
    <property type="term" value="F:nucleic acid binding"/>
    <property type="evidence" value="ECO:0007669"/>
    <property type="project" value="InterPro"/>
</dbReference>
<evidence type="ECO:0000256" key="1">
    <source>
        <dbReference type="ARBA" id="ARBA00004123"/>
    </source>
</evidence>
<evidence type="ECO:0000256" key="6">
    <source>
        <dbReference type="SAM" id="MobiDB-lite"/>
    </source>
</evidence>
<dbReference type="SMART" id="SM00355">
    <property type="entry name" value="ZnF_C2H2"/>
    <property type="match status" value="8"/>
</dbReference>
<protein>
    <recommendedName>
        <fullName evidence="7">Matrin-type domain-containing protein</fullName>
    </recommendedName>
</protein>
<comment type="subcellular location">
    <subcellularLocation>
        <location evidence="1">Nucleus</location>
    </subcellularLocation>
</comment>